<dbReference type="PANTHER" id="PTHR33129:SF3">
    <property type="entry name" value="HOT SPOT (RHS) PROTEIN, PUTATIVE-RELATED"/>
    <property type="match status" value="1"/>
</dbReference>
<evidence type="ECO:0000259" key="4">
    <source>
        <dbReference type="Pfam" id="PF24466"/>
    </source>
</evidence>
<dbReference type="Pfam" id="PF20445">
    <property type="entry name" value="RHS_N"/>
    <property type="match status" value="1"/>
</dbReference>
<dbReference type="VEuPathDB" id="TriTrypDB:Tc_MARK_7390"/>
<dbReference type="VEuPathDB" id="TriTrypDB:TcG_10123"/>
<dbReference type="VEuPathDB" id="TriTrypDB:TCSYLVIO_002078"/>
<dbReference type="InterPro" id="IPR052980">
    <property type="entry name" value="Crinkler_effector"/>
</dbReference>
<accession>A0A2V2X0Y2</accession>
<feature type="domain" description="DUF7578" evidence="4">
    <location>
        <begin position="53"/>
        <end position="114"/>
    </location>
</feature>
<gene>
    <name evidence="5" type="ORF">C3747_36g305</name>
</gene>
<feature type="region of interest" description="Disordered" evidence="1">
    <location>
        <begin position="1"/>
        <end position="21"/>
    </location>
</feature>
<comment type="caution">
    <text evidence="5">The sequence shown here is derived from an EMBL/GenBank/DDBJ whole genome shotgun (WGS) entry which is preliminary data.</text>
</comment>
<feature type="domain" description="Retrotransposon hot spot protein N-terminal" evidence="3">
    <location>
        <begin position="178"/>
        <end position="287"/>
    </location>
</feature>
<dbReference type="VEuPathDB" id="TriTrypDB:BCY84_04699"/>
<proteinExistence type="predicted"/>
<reference evidence="5 6" key="1">
    <citation type="journal article" date="2018" name="Microb. Genom.">
        <title>Expanding an expanded genome: long-read sequencing of Trypanosoma cruzi.</title>
        <authorList>
            <person name="Berna L."/>
            <person name="Rodriguez M."/>
            <person name="Chiribao M.L."/>
            <person name="Parodi-Talice A."/>
            <person name="Pita S."/>
            <person name="Rijo G."/>
            <person name="Alvarez-Valin F."/>
            <person name="Robello C."/>
        </authorList>
    </citation>
    <scope>NUCLEOTIDE SEQUENCE [LARGE SCALE GENOMIC DNA]</scope>
    <source>
        <strain evidence="5 6">TCC</strain>
    </source>
</reference>
<dbReference type="Proteomes" id="UP000246078">
    <property type="component" value="Unassembled WGS sequence"/>
</dbReference>
<dbReference type="NCBIfam" id="TIGR01631">
    <property type="entry name" value="Trypano_RHS"/>
    <property type="match status" value="1"/>
</dbReference>
<dbReference type="AlphaFoldDB" id="A0A2V2X0Y2"/>
<dbReference type="InterPro" id="IPR046836">
    <property type="entry name" value="RHS_C"/>
</dbReference>
<dbReference type="VEuPathDB" id="TriTrypDB:TCDM_10450"/>
<dbReference type="Pfam" id="PF07999">
    <property type="entry name" value="RHSP"/>
    <property type="match status" value="1"/>
</dbReference>
<dbReference type="PANTHER" id="PTHR33129">
    <property type="entry name" value="PROTEIN KINASE DOMAIN-CONTAINING PROTEIN-RELATED"/>
    <property type="match status" value="1"/>
</dbReference>
<protein>
    <submittedName>
        <fullName evidence="5">Putative retrotransposon hot spot (RHS) protein</fullName>
    </submittedName>
</protein>
<dbReference type="VEuPathDB" id="TriTrypDB:C4B63_29g339"/>
<evidence type="ECO:0000313" key="5">
    <source>
        <dbReference type="EMBL" id="PWV14417.1"/>
    </source>
</evidence>
<evidence type="ECO:0000313" key="6">
    <source>
        <dbReference type="Proteomes" id="UP000246078"/>
    </source>
</evidence>
<name>A0A2V2X0Y2_TRYCR</name>
<dbReference type="Pfam" id="PF24466">
    <property type="entry name" value="DUF7578"/>
    <property type="match status" value="1"/>
</dbReference>
<organism evidence="5 6">
    <name type="scientific">Trypanosoma cruzi</name>
    <dbReference type="NCBI Taxonomy" id="5693"/>
    <lineage>
        <taxon>Eukaryota</taxon>
        <taxon>Discoba</taxon>
        <taxon>Euglenozoa</taxon>
        <taxon>Kinetoplastea</taxon>
        <taxon>Metakinetoplastina</taxon>
        <taxon>Trypanosomatida</taxon>
        <taxon>Trypanosomatidae</taxon>
        <taxon>Trypanosoma</taxon>
        <taxon>Schizotrypanum</taxon>
    </lineage>
</organism>
<evidence type="ECO:0000259" key="3">
    <source>
        <dbReference type="Pfam" id="PF20445"/>
    </source>
</evidence>
<evidence type="ECO:0000259" key="2">
    <source>
        <dbReference type="Pfam" id="PF07999"/>
    </source>
</evidence>
<dbReference type="VEuPathDB" id="TriTrypDB:TcCL_NonESM03716"/>
<dbReference type="InterPro" id="IPR006518">
    <property type="entry name" value="Trypano_RHS"/>
</dbReference>
<dbReference type="InterPro" id="IPR056000">
    <property type="entry name" value="DUF7578"/>
</dbReference>
<evidence type="ECO:0000256" key="1">
    <source>
        <dbReference type="SAM" id="MobiDB-lite"/>
    </source>
</evidence>
<feature type="domain" description="Retrotransposon hot spot protein,C-terminal" evidence="2">
    <location>
        <begin position="300"/>
        <end position="597"/>
    </location>
</feature>
<dbReference type="InterPro" id="IPR046835">
    <property type="entry name" value="RHS_N"/>
</dbReference>
<dbReference type="EMBL" id="PRFC01000036">
    <property type="protein sequence ID" value="PWV14417.1"/>
    <property type="molecule type" value="Genomic_DNA"/>
</dbReference>
<sequence length="634" mass="71278">MLHRTGVVMAPRRGSRDGSDAAARHVVRSKVWPQWTMSSTVEEILREGKNSSSNMKLNDFLRSKLNGRGVVATNRSVLLKEFFKDPKKYVRFKGVLKEIQASDAYARMEGAVKGEIIFEKDRSKLRDKGVINLLGWSGAAANVKKTVHNSTKHTLDAAAEGARNPTTTGAPEKLEGLYESVHNARWSHVVEVPGSKKKKTGMGMEVKEGKPKSSWTYKKVGDTLEKRDGMQKSGEAPPRLMVLTSDKGWPYSWNLKGVESTRDCYVNCEVERVWQIVKRDLTKWFSNSDLTLNSSPVRRLLIGTPGIGNSMAASSYLLYQLLHCDIKKLQVVVHCFGGRDVYVFDKTTKTVARYGDEDQCITALRSLRERGMKGYIIYGVAKEGTPPPKHFAPASGWGMIVVSSPKAANYDEWEKQLKASRIIMNCPDEMDVKAMCAWMKRDGTPDKQVEYWKMVKEHMEKVGPIIRHIFDADEHGKRTKDVMRALEWINIGDRGKYFTHGGENEWHSEGPSQKLLKVVRVREYGPIEDFANAPICEYLGVLTVSRLAKVLSPHDILFLVLGMKNAVQSADLKKYALNAFLNEDFFTSMVKDLNELPPPSPSKPRPSVLTLNPHGHPTEAAAITELRFIKGRKN</sequence>
<dbReference type="VEuPathDB" id="TriTrypDB:C3747_36g305"/>